<evidence type="ECO:0000256" key="1">
    <source>
        <dbReference type="ARBA" id="ARBA00004115"/>
    </source>
</evidence>
<dbReference type="PANTHER" id="PTHR28285">
    <property type="entry name" value="PROTEIN BIG1"/>
    <property type="match status" value="1"/>
</dbReference>
<sequence length="285" mass="30452">MRSASILAFVSGLVSTGYAFSNTHPLVAWSSQPSRNLAALSSTESRFAHSGDIFGHLLNGGDEDICQFDAVIVTAQPGLHATDLRKLSKSSSIPFLLNSSSTSIQLPYVRSLSRADVEDFAQSIGTRCGAVVVTGDLEDASVTKSVAEDEKKRVFCMCSQAVESEGRERDAHVSEIDALLGDHLNALSQSHPNQLVVVAGTPALHRRQLPADSAVAMDEQDPPPVTGGLLKRYQFLTPALITSLLIVLFIFVPMLFLGINALAGIQSPLRSDNVPKGVGLDKKNQ</sequence>
<dbReference type="EMBL" id="KV419405">
    <property type="protein sequence ID" value="KZS94042.1"/>
    <property type="molecule type" value="Genomic_DNA"/>
</dbReference>
<evidence type="ECO:0000256" key="11">
    <source>
        <dbReference type="SAM" id="SignalP"/>
    </source>
</evidence>
<evidence type="ECO:0000256" key="7">
    <source>
        <dbReference type="ARBA" id="ARBA00022989"/>
    </source>
</evidence>
<protein>
    <recommendedName>
        <fullName evidence="3">Protein BIG1</fullName>
    </recommendedName>
</protein>
<proteinExistence type="inferred from homology"/>
<dbReference type="InterPro" id="IPR037654">
    <property type="entry name" value="Big1"/>
</dbReference>
<keyword evidence="7 10" id="KW-1133">Transmembrane helix</keyword>
<dbReference type="GO" id="GO:0005789">
    <property type="term" value="C:endoplasmic reticulum membrane"/>
    <property type="evidence" value="ECO:0007669"/>
    <property type="project" value="UniProtKB-SubCell"/>
</dbReference>
<keyword evidence="13" id="KW-1185">Reference proteome</keyword>
<dbReference type="Proteomes" id="UP000076722">
    <property type="component" value="Unassembled WGS sequence"/>
</dbReference>
<evidence type="ECO:0000256" key="5">
    <source>
        <dbReference type="ARBA" id="ARBA00022729"/>
    </source>
</evidence>
<dbReference type="GO" id="GO:0006078">
    <property type="term" value="P:(1-&gt;6)-beta-D-glucan biosynthetic process"/>
    <property type="evidence" value="ECO:0007669"/>
    <property type="project" value="TreeGrafter"/>
</dbReference>
<dbReference type="GO" id="GO:0009272">
    <property type="term" value="P:fungal-type cell wall biogenesis"/>
    <property type="evidence" value="ECO:0007669"/>
    <property type="project" value="TreeGrafter"/>
</dbReference>
<comment type="subcellular location">
    <subcellularLocation>
        <location evidence="1">Endoplasmic reticulum membrane</location>
        <topology evidence="1">Single-pass type I membrane protein</topology>
    </subcellularLocation>
</comment>
<evidence type="ECO:0000256" key="10">
    <source>
        <dbReference type="SAM" id="Phobius"/>
    </source>
</evidence>
<evidence type="ECO:0000256" key="4">
    <source>
        <dbReference type="ARBA" id="ARBA00022692"/>
    </source>
</evidence>
<evidence type="ECO:0000313" key="13">
    <source>
        <dbReference type="Proteomes" id="UP000076722"/>
    </source>
</evidence>
<dbReference type="GO" id="GO:0071555">
    <property type="term" value="P:cell wall organization"/>
    <property type="evidence" value="ECO:0007669"/>
    <property type="project" value="UniProtKB-KW"/>
</dbReference>
<feature type="transmembrane region" description="Helical" evidence="10">
    <location>
        <begin position="239"/>
        <end position="263"/>
    </location>
</feature>
<evidence type="ECO:0000256" key="3">
    <source>
        <dbReference type="ARBA" id="ARBA00022089"/>
    </source>
</evidence>
<keyword evidence="6" id="KW-0256">Endoplasmic reticulum</keyword>
<evidence type="ECO:0000313" key="12">
    <source>
        <dbReference type="EMBL" id="KZS94042.1"/>
    </source>
</evidence>
<evidence type="ECO:0000256" key="8">
    <source>
        <dbReference type="ARBA" id="ARBA00023136"/>
    </source>
</evidence>
<reference evidence="12 13" key="1">
    <citation type="journal article" date="2016" name="Mol. Biol. Evol.">
        <title>Comparative Genomics of Early-Diverging Mushroom-Forming Fungi Provides Insights into the Origins of Lignocellulose Decay Capabilities.</title>
        <authorList>
            <person name="Nagy L.G."/>
            <person name="Riley R."/>
            <person name="Tritt A."/>
            <person name="Adam C."/>
            <person name="Daum C."/>
            <person name="Floudas D."/>
            <person name="Sun H."/>
            <person name="Yadav J.S."/>
            <person name="Pangilinan J."/>
            <person name="Larsson K.H."/>
            <person name="Matsuura K."/>
            <person name="Barry K."/>
            <person name="Labutti K."/>
            <person name="Kuo R."/>
            <person name="Ohm R.A."/>
            <person name="Bhattacharya S.S."/>
            <person name="Shirouzu T."/>
            <person name="Yoshinaga Y."/>
            <person name="Martin F.M."/>
            <person name="Grigoriev I.V."/>
            <person name="Hibbett D.S."/>
        </authorList>
    </citation>
    <scope>NUCLEOTIDE SEQUENCE [LARGE SCALE GENOMIC DNA]</scope>
    <source>
        <strain evidence="12 13">HHB9708</strain>
    </source>
</reference>
<keyword evidence="8 10" id="KW-0472">Membrane</keyword>
<keyword evidence="4 10" id="KW-0812">Transmembrane</keyword>
<accession>A0A164VCZ4</accession>
<gene>
    <name evidence="12" type="ORF">SISNIDRAFT_453750</name>
</gene>
<dbReference type="PANTHER" id="PTHR28285:SF1">
    <property type="entry name" value="PROTEIN BIG1"/>
    <property type="match status" value="1"/>
</dbReference>
<feature type="signal peptide" evidence="11">
    <location>
        <begin position="1"/>
        <end position="19"/>
    </location>
</feature>
<keyword evidence="9" id="KW-0961">Cell wall biogenesis/degradation</keyword>
<evidence type="ECO:0000256" key="2">
    <source>
        <dbReference type="ARBA" id="ARBA00008203"/>
    </source>
</evidence>
<dbReference type="AlphaFoldDB" id="A0A164VCZ4"/>
<dbReference type="OrthoDB" id="10029326at2759"/>
<comment type="similarity">
    <text evidence="2">Belongs to the BIG1 family.</text>
</comment>
<keyword evidence="5 11" id="KW-0732">Signal</keyword>
<organism evidence="12 13">
    <name type="scientific">Sistotremastrum niveocremeum HHB9708</name>
    <dbReference type="NCBI Taxonomy" id="1314777"/>
    <lineage>
        <taxon>Eukaryota</taxon>
        <taxon>Fungi</taxon>
        <taxon>Dikarya</taxon>
        <taxon>Basidiomycota</taxon>
        <taxon>Agaricomycotina</taxon>
        <taxon>Agaricomycetes</taxon>
        <taxon>Sistotremastrales</taxon>
        <taxon>Sistotremastraceae</taxon>
        <taxon>Sertulicium</taxon>
        <taxon>Sertulicium niveocremeum</taxon>
    </lineage>
</organism>
<name>A0A164VCZ4_9AGAM</name>
<evidence type="ECO:0000256" key="6">
    <source>
        <dbReference type="ARBA" id="ARBA00022824"/>
    </source>
</evidence>
<feature type="chain" id="PRO_5007853807" description="Protein BIG1" evidence="11">
    <location>
        <begin position="20"/>
        <end position="285"/>
    </location>
</feature>
<evidence type="ECO:0000256" key="9">
    <source>
        <dbReference type="ARBA" id="ARBA00023316"/>
    </source>
</evidence>